<dbReference type="Proteomes" id="UP000310636">
    <property type="component" value="Unassembled WGS sequence"/>
</dbReference>
<name>A0A4S4BXH8_9BACL</name>
<organism evidence="1 2">
    <name type="scientific">Cohnella fermenti</name>
    <dbReference type="NCBI Taxonomy" id="2565925"/>
    <lineage>
        <taxon>Bacteria</taxon>
        <taxon>Bacillati</taxon>
        <taxon>Bacillota</taxon>
        <taxon>Bacilli</taxon>
        <taxon>Bacillales</taxon>
        <taxon>Paenibacillaceae</taxon>
        <taxon>Cohnella</taxon>
    </lineage>
</organism>
<protein>
    <submittedName>
        <fullName evidence="1">DUF1450 domain-containing protein</fullName>
    </submittedName>
</protein>
<evidence type="ECO:0000313" key="2">
    <source>
        <dbReference type="Proteomes" id="UP000310636"/>
    </source>
</evidence>
<proteinExistence type="predicted"/>
<evidence type="ECO:0000313" key="1">
    <source>
        <dbReference type="EMBL" id="THF79919.1"/>
    </source>
</evidence>
<dbReference type="AlphaFoldDB" id="A0A4S4BXH8"/>
<reference evidence="1 2" key="1">
    <citation type="submission" date="2019-04" db="EMBL/GenBank/DDBJ databases">
        <title>Cohnella sp. nov. isolated from preserved vegetables.</title>
        <authorList>
            <person name="Lin S.-Y."/>
            <person name="Hung M.-H."/>
            <person name="Young C.-C."/>
        </authorList>
    </citation>
    <scope>NUCLEOTIDE SEQUENCE [LARGE SCALE GENOMIC DNA]</scope>
    <source>
        <strain evidence="1 2">CC-MHH1044</strain>
    </source>
</reference>
<dbReference type="RefSeq" id="WP_136369908.1">
    <property type="nucleotide sequence ID" value="NZ_SSOB01000012.1"/>
</dbReference>
<accession>A0A4S4BXH8</accession>
<dbReference type="Pfam" id="PF07293">
    <property type="entry name" value="DUF1450"/>
    <property type="match status" value="1"/>
</dbReference>
<comment type="caution">
    <text evidence="1">The sequence shown here is derived from an EMBL/GenBank/DDBJ whole genome shotgun (WGS) entry which is preliminary data.</text>
</comment>
<dbReference type="InterPro" id="IPR009910">
    <property type="entry name" value="DUF1450"/>
</dbReference>
<dbReference type="EMBL" id="SSOB01000012">
    <property type="protein sequence ID" value="THF79919.1"/>
    <property type="molecule type" value="Genomic_DNA"/>
</dbReference>
<sequence>MGSTEQQLQPRPRAAKNDIRICDKCRNVRIKSLKSKLEAAAPGTEVKVECKSYCGPCKRTGFVFINGRYLKGETEDELVEKAKPFIK</sequence>
<gene>
    <name evidence="1" type="ORF">E6C55_11345</name>
</gene>
<keyword evidence="2" id="KW-1185">Reference proteome</keyword>
<dbReference type="OrthoDB" id="1645211at2"/>